<dbReference type="RefSeq" id="WP_011524096.1">
    <property type="nucleotide sequence ID" value="NC_008009.1"/>
</dbReference>
<dbReference type="InterPro" id="IPR005650">
    <property type="entry name" value="BlaI_family"/>
</dbReference>
<dbReference type="SUPFAM" id="SSF46785">
    <property type="entry name" value="Winged helix' DNA-binding domain"/>
    <property type="match status" value="1"/>
</dbReference>
<evidence type="ECO:0000313" key="5">
    <source>
        <dbReference type="EMBL" id="ABF42297.1"/>
    </source>
</evidence>
<organism evidence="5 6">
    <name type="scientific">Koribacter versatilis (strain Ellin345)</name>
    <dbReference type="NCBI Taxonomy" id="204669"/>
    <lineage>
        <taxon>Bacteria</taxon>
        <taxon>Pseudomonadati</taxon>
        <taxon>Acidobacteriota</taxon>
        <taxon>Terriglobia</taxon>
        <taxon>Terriglobales</taxon>
        <taxon>Candidatus Korobacteraceae</taxon>
        <taxon>Candidatus Korobacter</taxon>
    </lineage>
</organism>
<dbReference type="GO" id="GO:0003677">
    <property type="term" value="F:DNA binding"/>
    <property type="evidence" value="ECO:0007669"/>
    <property type="project" value="UniProtKB-KW"/>
</dbReference>
<dbReference type="eggNOG" id="COG3682">
    <property type="taxonomic scope" value="Bacteria"/>
</dbReference>
<dbReference type="KEGG" id="aba:Acid345_3296"/>
<dbReference type="EMBL" id="CP000360">
    <property type="protein sequence ID" value="ABF42297.1"/>
    <property type="molecule type" value="Genomic_DNA"/>
</dbReference>
<evidence type="ECO:0000256" key="3">
    <source>
        <dbReference type="ARBA" id="ARBA00023125"/>
    </source>
</evidence>
<evidence type="ECO:0000256" key="4">
    <source>
        <dbReference type="ARBA" id="ARBA00023163"/>
    </source>
</evidence>
<dbReference type="HOGENOM" id="CLU_119090_4_2_0"/>
<dbReference type="PIRSF" id="PIRSF019455">
    <property type="entry name" value="CopR_AtkY"/>
    <property type="match status" value="1"/>
</dbReference>
<dbReference type="GO" id="GO:0045892">
    <property type="term" value="P:negative regulation of DNA-templated transcription"/>
    <property type="evidence" value="ECO:0007669"/>
    <property type="project" value="InterPro"/>
</dbReference>
<dbReference type="Gene3D" id="1.10.10.10">
    <property type="entry name" value="Winged helix-like DNA-binding domain superfamily/Winged helix DNA-binding domain"/>
    <property type="match status" value="1"/>
</dbReference>
<dbReference type="Gene3D" id="1.10.4040.10">
    <property type="entry name" value="Penicillinase repressor domain"/>
    <property type="match status" value="1"/>
</dbReference>
<dbReference type="STRING" id="204669.Acid345_3296"/>
<name>Q1ILF3_KORVE</name>
<dbReference type="Proteomes" id="UP000002432">
    <property type="component" value="Chromosome"/>
</dbReference>
<proteinExistence type="inferred from homology"/>
<evidence type="ECO:0000313" key="6">
    <source>
        <dbReference type="Proteomes" id="UP000002432"/>
    </source>
</evidence>
<keyword evidence="6" id="KW-1185">Reference proteome</keyword>
<dbReference type="InterPro" id="IPR036390">
    <property type="entry name" value="WH_DNA-bd_sf"/>
</dbReference>
<comment type="similarity">
    <text evidence="1">Belongs to the BlaI transcriptional regulatory family.</text>
</comment>
<evidence type="ECO:0000256" key="2">
    <source>
        <dbReference type="ARBA" id="ARBA00023015"/>
    </source>
</evidence>
<gene>
    <name evidence="5" type="ordered locus">Acid345_3296</name>
</gene>
<dbReference type="AlphaFoldDB" id="Q1ILF3"/>
<sequence length="125" mass="14486">MPPKQSETLTEAELRIMEVLWAKGSGTVQEVLDKLPMTLAYNSVLTTIRILEKKRYVRHVKEGRAHVYAPVVHREEATRSEIRHLVGRFFRNSHEALVLNILQDEKISAADLKHLREMLDRSESK</sequence>
<keyword evidence="2" id="KW-0805">Transcription regulation</keyword>
<keyword evidence="4" id="KW-0804">Transcription</keyword>
<dbReference type="Pfam" id="PF03965">
    <property type="entry name" value="Penicillinase_R"/>
    <property type="match status" value="1"/>
</dbReference>
<dbReference type="InterPro" id="IPR036388">
    <property type="entry name" value="WH-like_DNA-bd_sf"/>
</dbReference>
<keyword evidence="3" id="KW-0238">DNA-binding</keyword>
<accession>Q1ILF3</accession>
<evidence type="ECO:0000256" key="1">
    <source>
        <dbReference type="ARBA" id="ARBA00011046"/>
    </source>
</evidence>
<dbReference type="OrthoDB" id="9795583at2"/>
<dbReference type="EnsemblBacteria" id="ABF42297">
    <property type="protein sequence ID" value="ABF42297"/>
    <property type="gene ID" value="Acid345_3296"/>
</dbReference>
<reference evidence="5 6" key="1">
    <citation type="journal article" date="2009" name="Appl. Environ. Microbiol.">
        <title>Three genomes from the phylum Acidobacteria provide insight into the lifestyles of these microorganisms in soils.</title>
        <authorList>
            <person name="Ward N.L."/>
            <person name="Challacombe J.F."/>
            <person name="Janssen P.H."/>
            <person name="Henrissat B."/>
            <person name="Coutinho P.M."/>
            <person name="Wu M."/>
            <person name="Xie G."/>
            <person name="Haft D.H."/>
            <person name="Sait M."/>
            <person name="Badger J."/>
            <person name="Barabote R.D."/>
            <person name="Bradley B."/>
            <person name="Brettin T.S."/>
            <person name="Brinkac L.M."/>
            <person name="Bruce D."/>
            <person name="Creasy T."/>
            <person name="Daugherty S.C."/>
            <person name="Davidsen T.M."/>
            <person name="DeBoy R.T."/>
            <person name="Detter J.C."/>
            <person name="Dodson R.J."/>
            <person name="Durkin A.S."/>
            <person name="Ganapathy A."/>
            <person name="Gwinn-Giglio M."/>
            <person name="Han C.S."/>
            <person name="Khouri H."/>
            <person name="Kiss H."/>
            <person name="Kothari S.P."/>
            <person name="Madupu R."/>
            <person name="Nelson K.E."/>
            <person name="Nelson W.C."/>
            <person name="Paulsen I."/>
            <person name="Penn K."/>
            <person name="Ren Q."/>
            <person name="Rosovitz M.J."/>
            <person name="Selengut J.D."/>
            <person name="Shrivastava S."/>
            <person name="Sullivan S.A."/>
            <person name="Tapia R."/>
            <person name="Thompson L.S."/>
            <person name="Watkins K.L."/>
            <person name="Yang Q."/>
            <person name="Yu C."/>
            <person name="Zafar N."/>
            <person name="Zhou L."/>
            <person name="Kuske C.R."/>
        </authorList>
    </citation>
    <scope>NUCLEOTIDE SEQUENCE [LARGE SCALE GENOMIC DNA]</scope>
    <source>
        <strain evidence="5 6">Ellin345</strain>
    </source>
</reference>
<protein>
    <submittedName>
        <fullName evidence="5">Transcriptional repressor, CopY family</fullName>
    </submittedName>
</protein>